<dbReference type="PROSITE" id="PS51257">
    <property type="entry name" value="PROKAR_LIPOPROTEIN"/>
    <property type="match status" value="1"/>
</dbReference>
<feature type="region of interest" description="Disordered" evidence="1">
    <location>
        <begin position="19"/>
        <end position="73"/>
    </location>
</feature>
<dbReference type="InterPro" id="IPR013207">
    <property type="entry name" value="LGFP"/>
</dbReference>
<proteinExistence type="predicted"/>
<protein>
    <recommendedName>
        <fullName evidence="5">Secreted protein</fullName>
    </recommendedName>
</protein>
<reference evidence="3 4" key="1">
    <citation type="submission" date="2023-05" db="EMBL/GenBank/DDBJ databases">
        <title>Corynebacterium suedekumii sp. nov. and Corynebacterium breve sp. nov. isolated from raw cow's milk.</title>
        <authorList>
            <person name="Baer M.K."/>
            <person name="Mehl L."/>
            <person name="Hellmuth R."/>
            <person name="Marke G."/>
            <person name="Lipski A."/>
        </authorList>
    </citation>
    <scope>NUCLEOTIDE SEQUENCE [LARGE SCALE GENOMIC DNA]</scope>
    <source>
        <strain evidence="3 4">R4</strain>
    </source>
</reference>
<feature type="signal peptide" evidence="2">
    <location>
        <begin position="1"/>
        <end position="22"/>
    </location>
</feature>
<feature type="compositionally biased region" description="Low complexity" evidence="1">
    <location>
        <begin position="38"/>
        <end position="65"/>
    </location>
</feature>
<accession>A0ABY8VHG2</accession>
<keyword evidence="2" id="KW-0732">Signal</keyword>
<gene>
    <name evidence="3" type="ORF">QP027_03680</name>
</gene>
<evidence type="ECO:0000313" key="3">
    <source>
        <dbReference type="EMBL" id="WIM68507.1"/>
    </source>
</evidence>
<feature type="compositionally biased region" description="Polar residues" evidence="1">
    <location>
        <begin position="25"/>
        <end position="37"/>
    </location>
</feature>
<feature type="chain" id="PRO_5045741034" description="Secreted protein" evidence="2">
    <location>
        <begin position="23"/>
        <end position="192"/>
    </location>
</feature>
<evidence type="ECO:0000256" key="2">
    <source>
        <dbReference type="SAM" id="SignalP"/>
    </source>
</evidence>
<keyword evidence="4" id="KW-1185">Reference proteome</keyword>
<dbReference type="RefSeq" id="WP_284826080.1">
    <property type="nucleotide sequence ID" value="NZ_CP126969.1"/>
</dbReference>
<sequence>MKRTLVALVSVVALAGGLSACGSEPTDTPSESTAETSADTNADTNAESAATSATESASQESGAEATDGEVSESVELKTADGTVTLVPADFKAAIDEVVGEWGDPETIQQDAHGALASFKEGNLLAWAQESGAAPLVGKIAETWANDGGLNNTIGLPTGPEEEIDGGWTQTFTNGVINWVQNNGKWEAEIEQN</sequence>
<organism evidence="3 4">
    <name type="scientific">Corynebacterium breve</name>
    <dbReference type="NCBI Taxonomy" id="3049799"/>
    <lineage>
        <taxon>Bacteria</taxon>
        <taxon>Bacillati</taxon>
        <taxon>Actinomycetota</taxon>
        <taxon>Actinomycetes</taxon>
        <taxon>Mycobacteriales</taxon>
        <taxon>Corynebacteriaceae</taxon>
        <taxon>Corynebacterium</taxon>
    </lineage>
</organism>
<dbReference type="Pfam" id="PF08310">
    <property type="entry name" value="LGFP"/>
    <property type="match status" value="1"/>
</dbReference>
<evidence type="ECO:0008006" key="5">
    <source>
        <dbReference type="Google" id="ProtNLM"/>
    </source>
</evidence>
<evidence type="ECO:0000313" key="4">
    <source>
        <dbReference type="Proteomes" id="UP001225598"/>
    </source>
</evidence>
<name>A0ABY8VHG2_9CORY</name>
<dbReference type="Proteomes" id="UP001225598">
    <property type="component" value="Chromosome"/>
</dbReference>
<dbReference type="EMBL" id="CP126969">
    <property type="protein sequence ID" value="WIM68507.1"/>
    <property type="molecule type" value="Genomic_DNA"/>
</dbReference>
<evidence type="ECO:0000256" key="1">
    <source>
        <dbReference type="SAM" id="MobiDB-lite"/>
    </source>
</evidence>